<protein>
    <submittedName>
        <fullName evidence="1">Sulfotransferase family protein</fullName>
    </submittedName>
</protein>
<dbReference type="AlphaFoldDB" id="A0A6S6UGM3"/>
<name>A0A6S6UGM3_9GAMM</name>
<organism evidence="1">
    <name type="scientific">uncultured Thiotrichaceae bacterium</name>
    <dbReference type="NCBI Taxonomy" id="298394"/>
    <lineage>
        <taxon>Bacteria</taxon>
        <taxon>Pseudomonadati</taxon>
        <taxon>Pseudomonadota</taxon>
        <taxon>Gammaproteobacteria</taxon>
        <taxon>Thiotrichales</taxon>
        <taxon>Thiotrichaceae</taxon>
        <taxon>environmental samples</taxon>
    </lineage>
</organism>
<reference evidence="1" key="1">
    <citation type="submission" date="2020-01" db="EMBL/GenBank/DDBJ databases">
        <authorList>
            <person name="Meier V. D."/>
            <person name="Meier V D."/>
        </authorList>
    </citation>
    <scope>NUCLEOTIDE SEQUENCE</scope>
    <source>
        <strain evidence="1">HLG_WM_MAG_09</strain>
    </source>
</reference>
<dbReference type="EMBL" id="CACVAT010000463">
    <property type="protein sequence ID" value="CAA6828257.1"/>
    <property type="molecule type" value="Genomic_DNA"/>
</dbReference>
<evidence type="ECO:0000313" key="1">
    <source>
        <dbReference type="EMBL" id="CAA6828257.1"/>
    </source>
</evidence>
<dbReference type="PANTHER" id="PTHR32301:SF6">
    <property type="entry name" value="GOLVESIN-RELATED"/>
    <property type="match status" value="1"/>
</dbReference>
<dbReference type="PANTHER" id="PTHR32301">
    <property type="entry name" value="COUNTIN RECEPTOR CNR3-RELATED"/>
    <property type="match status" value="1"/>
</dbReference>
<keyword evidence="1" id="KW-0808">Transferase</keyword>
<dbReference type="InterPro" id="IPR027417">
    <property type="entry name" value="P-loop_NTPase"/>
</dbReference>
<proteinExistence type="predicted"/>
<sequence>MGVLVLELKNKLYDKLVFIHLTKTAGGTLKSEVGRQSDINPLFVYDKDDWGKYDDSTHDVIYGHPDTWLFGNVGKEIPGVSGRIKYIAFLRHPILRTISHYYHLRNHDEGPVGKKIRQFPDINVFFNESYHWEFENYFCRILSNHENVTSNDNMESKFLSAMDILGGDRVFVGFQEFFDYSLQRLNHEIGFKLAPDKNINIGGYSLFDVSDETIGLIKRLNHFDLRLYKTALSDFLDEMD</sequence>
<dbReference type="Gene3D" id="3.40.50.300">
    <property type="entry name" value="P-loop containing nucleotide triphosphate hydrolases"/>
    <property type="match status" value="1"/>
</dbReference>
<dbReference type="GO" id="GO:0016740">
    <property type="term" value="F:transferase activity"/>
    <property type="evidence" value="ECO:0007669"/>
    <property type="project" value="UniProtKB-KW"/>
</dbReference>
<accession>A0A6S6UGM3</accession>
<dbReference type="InterPro" id="IPR053259">
    <property type="entry name" value="Golvesin-related_Golgi"/>
</dbReference>
<gene>
    <name evidence="1" type="ORF">HELGO_WM20206</name>
</gene>